<evidence type="ECO:0000313" key="2">
    <source>
        <dbReference type="Proteomes" id="UP000789525"/>
    </source>
</evidence>
<proteinExistence type="predicted"/>
<organism evidence="1 2">
    <name type="scientific">Acaulospora colombiana</name>
    <dbReference type="NCBI Taxonomy" id="27376"/>
    <lineage>
        <taxon>Eukaryota</taxon>
        <taxon>Fungi</taxon>
        <taxon>Fungi incertae sedis</taxon>
        <taxon>Mucoromycota</taxon>
        <taxon>Glomeromycotina</taxon>
        <taxon>Glomeromycetes</taxon>
        <taxon>Diversisporales</taxon>
        <taxon>Acaulosporaceae</taxon>
        <taxon>Acaulospora</taxon>
    </lineage>
</organism>
<accession>A0ACA9KMK6</accession>
<comment type="caution">
    <text evidence="1">The sequence shown here is derived from an EMBL/GenBank/DDBJ whole genome shotgun (WGS) entry which is preliminary data.</text>
</comment>
<evidence type="ECO:0000313" key="1">
    <source>
        <dbReference type="EMBL" id="CAG8480572.1"/>
    </source>
</evidence>
<feature type="non-terminal residue" evidence="1">
    <location>
        <position position="71"/>
    </location>
</feature>
<dbReference type="EMBL" id="CAJVPT010002413">
    <property type="protein sequence ID" value="CAG8480572.1"/>
    <property type="molecule type" value="Genomic_DNA"/>
</dbReference>
<name>A0ACA9KMK6_9GLOM</name>
<protein>
    <submittedName>
        <fullName evidence="1">2302_t:CDS:1</fullName>
    </submittedName>
</protein>
<reference evidence="1" key="1">
    <citation type="submission" date="2021-06" db="EMBL/GenBank/DDBJ databases">
        <authorList>
            <person name="Kallberg Y."/>
            <person name="Tangrot J."/>
            <person name="Rosling A."/>
        </authorList>
    </citation>
    <scope>NUCLEOTIDE SEQUENCE</scope>
    <source>
        <strain evidence="1">CL356</strain>
    </source>
</reference>
<dbReference type="Proteomes" id="UP000789525">
    <property type="component" value="Unassembled WGS sequence"/>
</dbReference>
<keyword evidence="2" id="KW-1185">Reference proteome</keyword>
<sequence length="71" mass="8178">MITQDIQTENSDKSKNIQETEQSKNSFALFTVARIDKSNIKMKKSSKSNQTKPKSSGQWNEVLYKNILVNR</sequence>
<gene>
    <name evidence="1" type="ORF">ACOLOM_LOCUS1970</name>
</gene>